<accession>A0ABS2MVE6</accession>
<dbReference type="PANTHER" id="PTHR12835:SF5">
    <property type="entry name" value="BIOTIN--PROTEIN LIGASE"/>
    <property type="match status" value="1"/>
</dbReference>
<gene>
    <name evidence="6" type="primary">birA</name>
    <name evidence="8" type="ORF">JOC48_000318</name>
</gene>
<dbReference type="Pfam" id="PF03099">
    <property type="entry name" value="BPL_LplA_LipB"/>
    <property type="match status" value="1"/>
</dbReference>
<dbReference type="SUPFAM" id="SSF50037">
    <property type="entry name" value="C-terminal domain of transcriptional repressors"/>
    <property type="match status" value="1"/>
</dbReference>
<keyword evidence="6" id="KW-0804">Transcription</keyword>
<feature type="domain" description="BPL/LPL catalytic" evidence="7">
    <location>
        <begin position="70"/>
        <end position="261"/>
    </location>
</feature>
<comment type="function">
    <text evidence="6">Acts both as a biotin--[acetyl-CoA-carboxylase] ligase and a repressor.</text>
</comment>
<keyword evidence="9" id="KW-1185">Reference proteome</keyword>
<feature type="binding site" evidence="6">
    <location>
        <position position="188"/>
    </location>
    <ligand>
        <name>biotin</name>
        <dbReference type="ChEBI" id="CHEBI:57586"/>
    </ligand>
</feature>
<dbReference type="CDD" id="cd16442">
    <property type="entry name" value="BPL"/>
    <property type="match status" value="1"/>
</dbReference>
<keyword evidence="6" id="KW-0805">Transcription regulation</keyword>
<dbReference type="InterPro" id="IPR036388">
    <property type="entry name" value="WH-like_DNA-bd_sf"/>
</dbReference>
<keyword evidence="4 6" id="KW-0238">DNA-binding</keyword>
<evidence type="ECO:0000256" key="2">
    <source>
        <dbReference type="ARBA" id="ARBA00022741"/>
    </source>
</evidence>
<dbReference type="InterPro" id="IPR004408">
    <property type="entry name" value="Biotin_CoA_COase_ligase"/>
</dbReference>
<dbReference type="HAMAP" id="MF_00978">
    <property type="entry name" value="Bifunct_BirA"/>
    <property type="match status" value="1"/>
</dbReference>
<evidence type="ECO:0000256" key="4">
    <source>
        <dbReference type="ARBA" id="ARBA00023125"/>
    </source>
</evidence>
<dbReference type="EC" id="6.3.4.15" evidence="6"/>
<dbReference type="InterPro" id="IPR036390">
    <property type="entry name" value="WH_DNA-bd_sf"/>
</dbReference>
<keyword evidence="1 6" id="KW-0436">Ligase</keyword>
<dbReference type="CDD" id="cd00090">
    <property type="entry name" value="HTH_ARSR"/>
    <property type="match status" value="1"/>
</dbReference>
<dbReference type="InterPro" id="IPR011991">
    <property type="entry name" value="ArsR-like_HTH"/>
</dbReference>
<evidence type="ECO:0000256" key="1">
    <source>
        <dbReference type="ARBA" id="ARBA00022598"/>
    </source>
</evidence>
<comment type="caution">
    <text evidence="8">The sequence shown here is derived from an EMBL/GenBank/DDBJ whole genome shotgun (WGS) entry which is preliminary data.</text>
</comment>
<keyword evidence="5 6" id="KW-0092">Biotin</keyword>
<feature type="binding site" evidence="6">
    <location>
        <position position="117"/>
    </location>
    <ligand>
        <name>biotin</name>
        <dbReference type="ChEBI" id="CHEBI:57586"/>
    </ligand>
</feature>
<feature type="binding site" evidence="6">
    <location>
        <begin position="121"/>
        <end position="123"/>
    </location>
    <ligand>
        <name>biotin</name>
        <dbReference type="ChEBI" id="CHEBI:57586"/>
    </ligand>
</feature>
<keyword evidence="2 6" id="KW-0547">Nucleotide-binding</keyword>
<dbReference type="SUPFAM" id="SSF46785">
    <property type="entry name" value="Winged helix' DNA-binding domain"/>
    <property type="match status" value="1"/>
</dbReference>
<dbReference type="GO" id="GO:0004077">
    <property type="term" value="F:biotin--[biotin carboxyl-carrier protein] ligase activity"/>
    <property type="evidence" value="ECO:0007669"/>
    <property type="project" value="UniProtKB-EC"/>
</dbReference>
<reference evidence="8 9" key="1">
    <citation type="submission" date="2021-01" db="EMBL/GenBank/DDBJ databases">
        <title>Genomic Encyclopedia of Type Strains, Phase IV (KMG-IV): sequencing the most valuable type-strain genomes for metagenomic binning, comparative biology and taxonomic classification.</title>
        <authorList>
            <person name="Goeker M."/>
        </authorList>
    </citation>
    <scope>NUCLEOTIDE SEQUENCE [LARGE SCALE GENOMIC DNA]</scope>
    <source>
        <strain evidence="8 9">DSM 23711</strain>
    </source>
</reference>
<proteinExistence type="inferred from homology"/>
<keyword evidence="3 6" id="KW-0067">ATP-binding</keyword>
<protein>
    <recommendedName>
        <fullName evidence="6">Bifunctional ligase/repressor BirA</fullName>
    </recommendedName>
    <alternativeName>
        <fullName evidence="6">Biotin--[acetyl-CoA-carboxylase] ligase</fullName>
        <ecNumber evidence="6">6.3.4.15</ecNumber>
    </alternativeName>
    <alternativeName>
        <fullName evidence="6">Biotin--protein ligase</fullName>
    </alternativeName>
    <alternativeName>
        <fullName evidence="6">Biotin-[acetyl-CoA carboxylase] synthetase</fullName>
    </alternativeName>
</protein>
<dbReference type="InterPro" id="IPR013196">
    <property type="entry name" value="HTH_11"/>
</dbReference>
<organism evidence="8 9">
    <name type="scientific">Aquibacillus albus</name>
    <dbReference type="NCBI Taxonomy" id="1168171"/>
    <lineage>
        <taxon>Bacteria</taxon>
        <taxon>Bacillati</taxon>
        <taxon>Bacillota</taxon>
        <taxon>Bacilli</taxon>
        <taxon>Bacillales</taxon>
        <taxon>Bacillaceae</taxon>
        <taxon>Aquibacillus</taxon>
    </lineage>
</organism>
<dbReference type="InterPro" id="IPR030855">
    <property type="entry name" value="Bifunct_BirA"/>
</dbReference>
<dbReference type="Pfam" id="PF08279">
    <property type="entry name" value="HTH_11"/>
    <property type="match status" value="1"/>
</dbReference>
<evidence type="ECO:0000259" key="7">
    <source>
        <dbReference type="PROSITE" id="PS51733"/>
    </source>
</evidence>
<name>A0ABS2MVE6_9BACI</name>
<comment type="caution">
    <text evidence="6">Lacks conserved residue(s) required for the propagation of feature annotation.</text>
</comment>
<dbReference type="InterPro" id="IPR008988">
    <property type="entry name" value="Transcriptional_repressor_C"/>
</dbReference>
<dbReference type="Gene3D" id="3.30.930.10">
    <property type="entry name" value="Bira Bifunctional Protein, Domain 2"/>
    <property type="match status" value="1"/>
</dbReference>
<evidence type="ECO:0000313" key="9">
    <source>
        <dbReference type="Proteomes" id="UP001296943"/>
    </source>
</evidence>
<dbReference type="Gene3D" id="1.10.10.10">
    <property type="entry name" value="Winged helix-like DNA-binding domain superfamily/Winged helix DNA-binding domain"/>
    <property type="match status" value="1"/>
</dbReference>
<evidence type="ECO:0000313" key="8">
    <source>
        <dbReference type="EMBL" id="MBM7569849.1"/>
    </source>
</evidence>
<dbReference type="Gene3D" id="2.30.30.100">
    <property type="match status" value="1"/>
</dbReference>
<dbReference type="EMBL" id="JAFBDR010000001">
    <property type="protein sequence ID" value="MBM7569849.1"/>
    <property type="molecule type" value="Genomic_DNA"/>
</dbReference>
<evidence type="ECO:0000256" key="5">
    <source>
        <dbReference type="ARBA" id="ARBA00023267"/>
    </source>
</evidence>
<evidence type="ECO:0000256" key="3">
    <source>
        <dbReference type="ARBA" id="ARBA00022840"/>
    </source>
</evidence>
<dbReference type="Pfam" id="PF02237">
    <property type="entry name" value="BPL_C"/>
    <property type="match status" value="1"/>
</dbReference>
<dbReference type="InterPro" id="IPR004143">
    <property type="entry name" value="BPL_LPL_catalytic"/>
</dbReference>
<comment type="catalytic activity">
    <reaction evidence="6">
        <text>biotin + L-lysyl-[protein] + ATP = N(6)-biotinyl-L-lysyl-[protein] + AMP + diphosphate + H(+)</text>
        <dbReference type="Rhea" id="RHEA:11756"/>
        <dbReference type="Rhea" id="RHEA-COMP:9752"/>
        <dbReference type="Rhea" id="RHEA-COMP:10505"/>
        <dbReference type="ChEBI" id="CHEBI:15378"/>
        <dbReference type="ChEBI" id="CHEBI:29969"/>
        <dbReference type="ChEBI" id="CHEBI:30616"/>
        <dbReference type="ChEBI" id="CHEBI:33019"/>
        <dbReference type="ChEBI" id="CHEBI:57586"/>
        <dbReference type="ChEBI" id="CHEBI:83144"/>
        <dbReference type="ChEBI" id="CHEBI:456215"/>
        <dbReference type="EC" id="6.3.4.15"/>
    </reaction>
</comment>
<dbReference type="NCBIfam" id="TIGR00121">
    <property type="entry name" value="birA_ligase"/>
    <property type="match status" value="1"/>
</dbReference>
<keyword evidence="6" id="KW-0678">Repressor</keyword>
<dbReference type="InterPro" id="IPR045864">
    <property type="entry name" value="aa-tRNA-synth_II/BPL/LPL"/>
</dbReference>
<dbReference type="Proteomes" id="UP001296943">
    <property type="component" value="Unassembled WGS sequence"/>
</dbReference>
<dbReference type="PANTHER" id="PTHR12835">
    <property type="entry name" value="BIOTIN PROTEIN LIGASE"/>
    <property type="match status" value="1"/>
</dbReference>
<comment type="similarity">
    <text evidence="6">Belongs to the biotin--protein ligase family.</text>
</comment>
<dbReference type="PROSITE" id="PS51733">
    <property type="entry name" value="BPL_LPL_CATALYTIC"/>
    <property type="match status" value="1"/>
</dbReference>
<evidence type="ECO:0000256" key="6">
    <source>
        <dbReference type="HAMAP-Rule" id="MF_00978"/>
    </source>
</evidence>
<sequence length="329" mass="37639">MESTRNRLIELLETKNDEFVSGQELSNELRKSRTAIWKHMKELEKDGYIIDAVPRKGYRIREFPKKLSSNTIQWGLHTKWLGSKIIHKKSVPSTQNIAHQLAQEGAQHGTVIIADEQTAGRGRLERKWHSMSEQGIWMSLLLRPKIPPIQAPQLTLLAATVLADILLKKVNVKAYIKWPNDIILNDKKIAGILTEMQAEQDQIQYIVLGIGINVNQSHHEFPEELKSIATSLKIETNKTHNIRDLIQSILTTFEQTYDHYLQNGFHDIKMKWESFGYKLGETVNITTPNHTWNTTILGIESDGGLLIKNPDGKTEKIYSAEIYNEGNTR</sequence>
<dbReference type="SUPFAM" id="SSF55681">
    <property type="entry name" value="Class II aaRS and biotin synthetases"/>
    <property type="match status" value="1"/>
</dbReference>
<feature type="DNA-binding region" description="H-T-H motif" evidence="6">
    <location>
        <begin position="22"/>
        <end position="41"/>
    </location>
</feature>
<dbReference type="InterPro" id="IPR003142">
    <property type="entry name" value="BPL_C"/>
</dbReference>